<evidence type="ECO:0000256" key="1">
    <source>
        <dbReference type="SAM" id="MobiDB-lite"/>
    </source>
</evidence>
<reference evidence="3 4" key="1">
    <citation type="submission" date="2019-02" db="EMBL/GenBank/DDBJ databases">
        <title>Genome sequencing of the rare red list fungi Dentipellis fragilis.</title>
        <authorList>
            <person name="Buettner E."/>
            <person name="Kellner H."/>
        </authorList>
    </citation>
    <scope>NUCLEOTIDE SEQUENCE [LARGE SCALE GENOMIC DNA]</scope>
    <source>
        <strain evidence="3 4">DSM 105465</strain>
    </source>
</reference>
<keyword evidence="2" id="KW-0812">Transmembrane</keyword>
<evidence type="ECO:0000256" key="2">
    <source>
        <dbReference type="SAM" id="Phobius"/>
    </source>
</evidence>
<feature type="region of interest" description="Disordered" evidence="1">
    <location>
        <begin position="1"/>
        <end position="56"/>
    </location>
</feature>
<evidence type="ECO:0000313" key="4">
    <source>
        <dbReference type="Proteomes" id="UP000298327"/>
    </source>
</evidence>
<comment type="caution">
    <text evidence="3">The sequence shown here is derived from an EMBL/GenBank/DDBJ whole genome shotgun (WGS) entry which is preliminary data.</text>
</comment>
<keyword evidence="4" id="KW-1185">Reference proteome</keyword>
<feature type="compositionally biased region" description="Polar residues" evidence="1">
    <location>
        <begin position="231"/>
        <end position="250"/>
    </location>
</feature>
<keyword evidence="2" id="KW-1133">Transmembrane helix</keyword>
<feature type="compositionally biased region" description="Low complexity" evidence="1">
    <location>
        <begin position="32"/>
        <end position="50"/>
    </location>
</feature>
<dbReference type="Proteomes" id="UP000298327">
    <property type="component" value="Unassembled WGS sequence"/>
</dbReference>
<dbReference type="EMBL" id="SEOQ01001937">
    <property type="protein sequence ID" value="TFY50223.1"/>
    <property type="molecule type" value="Genomic_DNA"/>
</dbReference>
<accession>A0A4Y9XLI5</accession>
<dbReference type="OrthoDB" id="2653987at2759"/>
<protein>
    <submittedName>
        <fullName evidence="3">Uncharacterized protein</fullName>
    </submittedName>
</protein>
<name>A0A4Y9XLI5_9AGAM</name>
<organism evidence="3 4">
    <name type="scientific">Dentipellis fragilis</name>
    <dbReference type="NCBI Taxonomy" id="205917"/>
    <lineage>
        <taxon>Eukaryota</taxon>
        <taxon>Fungi</taxon>
        <taxon>Dikarya</taxon>
        <taxon>Basidiomycota</taxon>
        <taxon>Agaricomycotina</taxon>
        <taxon>Agaricomycetes</taxon>
        <taxon>Russulales</taxon>
        <taxon>Hericiaceae</taxon>
        <taxon>Dentipellis</taxon>
    </lineage>
</organism>
<sequence length="266" mass="29295">MSRVFKSRKPPALEEDEGNEYASRPTTRRILTNTSTRTPYTYSTSVSPQSMRSPAQVSFKPSDFQVTISRPNSPGWPSHHPVRHPTFANLEPGECELEEDQDAISFRAPFKRRTQQDQDKDDDTARKKALKELVQSWMDRLQLISLITTFFAATEAQLLGSTTPNPDGPVSRTLIASNAGLVAALVLHVFAAIVSFLAAFYLIRYKVKEATVEELKAEGFPAASPGAAEAQSHTQDPLSGSHPPSQTASVYSHEPKLSTPTPSIRD</sequence>
<dbReference type="AlphaFoldDB" id="A0A4Y9XLI5"/>
<feature type="non-terminal residue" evidence="3">
    <location>
        <position position="266"/>
    </location>
</feature>
<feature type="transmembrane region" description="Helical" evidence="2">
    <location>
        <begin position="179"/>
        <end position="203"/>
    </location>
</feature>
<feature type="region of interest" description="Disordered" evidence="1">
    <location>
        <begin position="222"/>
        <end position="266"/>
    </location>
</feature>
<keyword evidence="2" id="KW-0472">Membrane</keyword>
<gene>
    <name evidence="3" type="ORF">EVG20_g11646</name>
</gene>
<proteinExistence type="predicted"/>
<evidence type="ECO:0000313" key="3">
    <source>
        <dbReference type="EMBL" id="TFY50223.1"/>
    </source>
</evidence>